<reference evidence="2 3" key="1">
    <citation type="submission" date="2019-01" db="EMBL/GenBank/DDBJ databases">
        <title>Sequencing of cultivated peanut Arachis hypogaea provides insights into genome evolution and oil improvement.</title>
        <authorList>
            <person name="Chen X."/>
        </authorList>
    </citation>
    <scope>NUCLEOTIDE SEQUENCE [LARGE SCALE GENOMIC DNA]</scope>
    <source>
        <strain evidence="3">cv. Fuhuasheng</strain>
        <tissue evidence="2">Leaves</tissue>
    </source>
</reference>
<organism evidence="2 3">
    <name type="scientific">Arachis hypogaea</name>
    <name type="common">Peanut</name>
    <dbReference type="NCBI Taxonomy" id="3818"/>
    <lineage>
        <taxon>Eukaryota</taxon>
        <taxon>Viridiplantae</taxon>
        <taxon>Streptophyta</taxon>
        <taxon>Embryophyta</taxon>
        <taxon>Tracheophyta</taxon>
        <taxon>Spermatophyta</taxon>
        <taxon>Magnoliopsida</taxon>
        <taxon>eudicotyledons</taxon>
        <taxon>Gunneridae</taxon>
        <taxon>Pentapetalae</taxon>
        <taxon>rosids</taxon>
        <taxon>fabids</taxon>
        <taxon>Fabales</taxon>
        <taxon>Fabaceae</taxon>
        <taxon>Papilionoideae</taxon>
        <taxon>50 kb inversion clade</taxon>
        <taxon>dalbergioids sensu lato</taxon>
        <taxon>Dalbergieae</taxon>
        <taxon>Pterocarpus clade</taxon>
        <taxon>Arachis</taxon>
    </lineage>
</organism>
<sequence>MLGCVTGALSGDENTLNRFHVSYLTVSPGDVVVTVMELLLTPPLPYVCHLHELIDQHVDENLKPVWRNHCRRPQNSPMVIMNPPPPFGSQRLRHGVAVGIGAFVLIESAVTVTDGGYFLSMYCRSSPGVHIGQHPGESHFEPCNAPTPFQIHPSSTWSVSCARKSIKESPARGCLTPTHDGTGGVSVRTCSCRGPHPGIEGSLFSAASCGSSRGANNQDSSHVAETVVTTVSGIKCDLERLSDVISRHEGVVLEIRDAIREMAADIYFLNLTSPTKGTCGSCSKNRKKKSMSRHLSSLTTSPAKPSPEVVDLTADTDGDPPAFHVEANVKRARDGLTGRHMCNDQLPGAHDVVNLGSLLSLKVERIPQNMDLVFHPMDAMNLSGLELAVATYIFSGDLPQSEILIDVGDCLCSRGALLTLVPRCEVVDDVLNVVVRMLTTPSEKQHWYLPTSIMQAAIDGQSLTTGNMTSLRNKYMRSKVDRVTRVRRQN</sequence>
<feature type="region of interest" description="Disordered" evidence="1">
    <location>
        <begin position="278"/>
        <end position="309"/>
    </location>
</feature>
<gene>
    <name evidence="2" type="ORF">Ahy_A04g018306</name>
</gene>
<proteinExistence type="predicted"/>
<dbReference type="Proteomes" id="UP000289738">
    <property type="component" value="Chromosome A04"/>
</dbReference>
<accession>A0A445DDB8</accession>
<name>A0A445DDB8_ARAHY</name>
<dbReference type="AlphaFoldDB" id="A0A445DDB8"/>
<evidence type="ECO:0000256" key="1">
    <source>
        <dbReference type="SAM" id="MobiDB-lite"/>
    </source>
</evidence>
<keyword evidence="3" id="KW-1185">Reference proteome</keyword>
<comment type="caution">
    <text evidence="2">The sequence shown here is derived from an EMBL/GenBank/DDBJ whole genome shotgun (WGS) entry which is preliminary data.</text>
</comment>
<dbReference type="EMBL" id="SDMP01000004">
    <property type="protein sequence ID" value="RYR61179.1"/>
    <property type="molecule type" value="Genomic_DNA"/>
</dbReference>
<evidence type="ECO:0000313" key="3">
    <source>
        <dbReference type="Proteomes" id="UP000289738"/>
    </source>
</evidence>
<evidence type="ECO:0000313" key="2">
    <source>
        <dbReference type="EMBL" id="RYR61179.1"/>
    </source>
</evidence>
<protein>
    <submittedName>
        <fullName evidence="2">Uncharacterized protein</fullName>
    </submittedName>
</protein>
<feature type="compositionally biased region" description="Polar residues" evidence="1">
    <location>
        <begin position="293"/>
        <end position="303"/>
    </location>
</feature>